<keyword evidence="1" id="KW-0732">Signal</keyword>
<accession>A0A444JFZ5</accession>
<dbReference type="EMBL" id="MTKS01000050">
    <property type="protein sequence ID" value="RWX52014.1"/>
    <property type="molecule type" value="Genomic_DNA"/>
</dbReference>
<organism evidence="2 3">
    <name type="scientific">Candidatus Electrothrix marina</name>
    <dbReference type="NCBI Taxonomy" id="1859130"/>
    <lineage>
        <taxon>Bacteria</taxon>
        <taxon>Pseudomonadati</taxon>
        <taxon>Thermodesulfobacteriota</taxon>
        <taxon>Desulfobulbia</taxon>
        <taxon>Desulfobulbales</taxon>
        <taxon>Desulfobulbaceae</taxon>
        <taxon>Candidatus Electrothrix</taxon>
    </lineage>
</organism>
<dbReference type="SUPFAM" id="SSF46626">
    <property type="entry name" value="Cytochrome c"/>
    <property type="match status" value="1"/>
</dbReference>
<sequence>MNSWKNYAKSVFGAVLFASLLVAAPLSLATAEETAESGDTAAKALVEKKCSVCHSIDRAYGASKNHSEWVQTVEKMMRYSDRMDFLNQKEKEIVIDFLANRKSSQADSEK</sequence>
<feature type="chain" id="PRO_5019220101" description="Quinohemoprotein amine dehydrogenase alpha subunit haem binding domain-containing protein" evidence="1">
    <location>
        <begin position="24"/>
        <end position="110"/>
    </location>
</feature>
<protein>
    <recommendedName>
        <fullName evidence="4">Quinohemoprotein amine dehydrogenase alpha subunit haem binding domain-containing protein</fullName>
    </recommendedName>
</protein>
<evidence type="ECO:0000256" key="1">
    <source>
        <dbReference type="SAM" id="SignalP"/>
    </source>
</evidence>
<evidence type="ECO:0000313" key="3">
    <source>
        <dbReference type="Proteomes" id="UP000288892"/>
    </source>
</evidence>
<keyword evidence="3" id="KW-1185">Reference proteome</keyword>
<dbReference type="GO" id="GO:0020037">
    <property type="term" value="F:heme binding"/>
    <property type="evidence" value="ECO:0007669"/>
    <property type="project" value="InterPro"/>
</dbReference>
<dbReference type="Gene3D" id="1.10.760.10">
    <property type="entry name" value="Cytochrome c-like domain"/>
    <property type="match status" value="1"/>
</dbReference>
<proteinExistence type="predicted"/>
<feature type="signal peptide" evidence="1">
    <location>
        <begin position="1"/>
        <end position="23"/>
    </location>
</feature>
<dbReference type="Proteomes" id="UP000288892">
    <property type="component" value="Unassembled WGS sequence"/>
</dbReference>
<name>A0A444JFZ5_9BACT</name>
<dbReference type="InterPro" id="IPR036909">
    <property type="entry name" value="Cyt_c-like_dom_sf"/>
</dbReference>
<evidence type="ECO:0000313" key="2">
    <source>
        <dbReference type="EMBL" id="RWX52014.1"/>
    </source>
</evidence>
<reference evidence="2 3" key="1">
    <citation type="submission" date="2017-01" db="EMBL/GenBank/DDBJ databases">
        <title>The cable genome- insights into the physiology and evolution of filamentous bacteria capable of sulfide oxidation via long distance electron transfer.</title>
        <authorList>
            <person name="Schreiber L."/>
            <person name="Bjerg J.T."/>
            <person name="Boggild A."/>
            <person name="Van De Vossenberg J."/>
            <person name="Meysman F."/>
            <person name="Nielsen L.P."/>
            <person name="Schramm A."/>
            <person name="Kjeldsen K.U."/>
        </authorList>
    </citation>
    <scope>NUCLEOTIDE SEQUENCE [LARGE SCALE GENOMIC DNA]</scope>
    <source>
        <strain evidence="2">A5</strain>
    </source>
</reference>
<dbReference type="AlphaFoldDB" id="A0A444JFZ5"/>
<comment type="caution">
    <text evidence="2">The sequence shown here is derived from an EMBL/GenBank/DDBJ whole genome shotgun (WGS) entry which is preliminary data.</text>
</comment>
<evidence type="ECO:0008006" key="4">
    <source>
        <dbReference type="Google" id="ProtNLM"/>
    </source>
</evidence>
<gene>
    <name evidence="2" type="ORF">VU01_10502</name>
</gene>
<dbReference type="GO" id="GO:0009055">
    <property type="term" value="F:electron transfer activity"/>
    <property type="evidence" value="ECO:0007669"/>
    <property type="project" value="InterPro"/>
</dbReference>